<evidence type="ECO:0000313" key="1">
    <source>
        <dbReference type="EMBL" id="JAR92001.1"/>
    </source>
</evidence>
<protein>
    <submittedName>
        <fullName evidence="1">Uncharacterized protein</fullName>
    </submittedName>
</protein>
<accession>A0A147BMQ7</accession>
<dbReference type="AlphaFoldDB" id="A0A147BMQ7"/>
<sequence length="97" mass="11020">MWQAPVPPQVTLRLGRPLRLRQSKCCDYGDTRVRCYFLPRLLVPTVGIVTSDGATLRHLRHSLVPLRDWFRRGGGKGCQTHRSEMGLRHHSATLATC</sequence>
<dbReference type="EMBL" id="GEGO01003403">
    <property type="protein sequence ID" value="JAR92001.1"/>
    <property type="molecule type" value="Transcribed_RNA"/>
</dbReference>
<reference evidence="1" key="1">
    <citation type="journal article" date="2018" name="PLoS Negl. Trop. Dis.">
        <title>Sialome diversity of ticks revealed by RNAseq of single tick salivary glands.</title>
        <authorList>
            <person name="Perner J."/>
            <person name="Kropackova S."/>
            <person name="Kopacek P."/>
            <person name="Ribeiro J.M."/>
        </authorList>
    </citation>
    <scope>NUCLEOTIDE SEQUENCE</scope>
    <source>
        <strain evidence="1">Siblings of single egg batch collected in Ceske Budejovice</strain>
        <tissue evidence="1">Salivary glands</tissue>
    </source>
</reference>
<organism evidence="1">
    <name type="scientific">Ixodes ricinus</name>
    <name type="common">Common tick</name>
    <name type="synonym">Acarus ricinus</name>
    <dbReference type="NCBI Taxonomy" id="34613"/>
    <lineage>
        <taxon>Eukaryota</taxon>
        <taxon>Metazoa</taxon>
        <taxon>Ecdysozoa</taxon>
        <taxon>Arthropoda</taxon>
        <taxon>Chelicerata</taxon>
        <taxon>Arachnida</taxon>
        <taxon>Acari</taxon>
        <taxon>Parasitiformes</taxon>
        <taxon>Ixodida</taxon>
        <taxon>Ixodoidea</taxon>
        <taxon>Ixodidae</taxon>
        <taxon>Ixodinae</taxon>
        <taxon>Ixodes</taxon>
    </lineage>
</organism>
<name>A0A147BMQ7_IXORI</name>
<proteinExistence type="predicted"/>